<name>A0A139GUB2_9PEZI</name>
<evidence type="ECO:0000313" key="1">
    <source>
        <dbReference type="EMBL" id="KXS93779.1"/>
    </source>
</evidence>
<reference evidence="1 2" key="1">
    <citation type="submission" date="2015-07" db="EMBL/GenBank/DDBJ databases">
        <title>Comparative genomics of the Sigatoka disease complex on banana suggests a link between parallel evolutionary changes in Pseudocercospora fijiensis and Pseudocercospora eumusae and increased virulence on the banana host.</title>
        <authorList>
            <person name="Chang T.-C."/>
            <person name="Salvucci A."/>
            <person name="Crous P.W."/>
            <person name="Stergiopoulos I."/>
        </authorList>
    </citation>
    <scope>NUCLEOTIDE SEQUENCE [LARGE SCALE GENOMIC DNA]</scope>
    <source>
        <strain evidence="1 2">CBS 114824</strain>
    </source>
</reference>
<dbReference type="OrthoDB" id="5431245at2759"/>
<proteinExistence type="predicted"/>
<comment type="caution">
    <text evidence="1">The sequence shown here is derived from an EMBL/GenBank/DDBJ whole genome shotgun (WGS) entry which is preliminary data.</text>
</comment>
<dbReference type="EMBL" id="LFZN01000389">
    <property type="protein sequence ID" value="KXS93779.1"/>
    <property type="molecule type" value="Genomic_DNA"/>
</dbReference>
<dbReference type="PANTHER" id="PTHR36826:SF1">
    <property type="entry name" value="PROTEIN ECM13"/>
    <property type="match status" value="1"/>
</dbReference>
<dbReference type="PANTHER" id="PTHR36826">
    <property type="entry name" value="PROTEIN ECM13"/>
    <property type="match status" value="1"/>
</dbReference>
<gene>
    <name evidence="1" type="ORF">AC578_9341</name>
</gene>
<keyword evidence="2" id="KW-1185">Reference proteome</keyword>
<protein>
    <submittedName>
        <fullName evidence="1">Uncharacterized protein</fullName>
    </submittedName>
</protein>
<dbReference type="InterPro" id="IPR037738">
    <property type="entry name" value="Ecm13-like"/>
</dbReference>
<accession>A0A139GUB2</accession>
<organism evidence="1 2">
    <name type="scientific">Pseudocercospora eumusae</name>
    <dbReference type="NCBI Taxonomy" id="321146"/>
    <lineage>
        <taxon>Eukaryota</taxon>
        <taxon>Fungi</taxon>
        <taxon>Dikarya</taxon>
        <taxon>Ascomycota</taxon>
        <taxon>Pezizomycotina</taxon>
        <taxon>Dothideomycetes</taxon>
        <taxon>Dothideomycetidae</taxon>
        <taxon>Mycosphaerellales</taxon>
        <taxon>Mycosphaerellaceae</taxon>
        <taxon>Pseudocercospora</taxon>
    </lineage>
</organism>
<dbReference type="AlphaFoldDB" id="A0A139GUB2"/>
<sequence>MPRPSLERTLKYIPVVPRAHSKLGREARRGSHDLRKLVGHANFLDTLMDQLDLDSVEEQPQAELQAEDVAEAAKESTVRWNNVDFGNVSEWETEHSSSSEVSDDEELLTPEYDNENDEEHALGRTASHTRGATGATVVHTVPITTSGNEHSTSVSIATRELDDDDMLEEAQEAQKGAFLSTIELSENVEDYFADKDIQSERAQVTAALSTFDVGMTAQAVSGGV</sequence>
<dbReference type="Proteomes" id="UP000070133">
    <property type="component" value="Unassembled WGS sequence"/>
</dbReference>
<evidence type="ECO:0000313" key="2">
    <source>
        <dbReference type="Proteomes" id="UP000070133"/>
    </source>
</evidence>